<evidence type="ECO:0000313" key="7">
    <source>
        <dbReference type="WBParaSite" id="SBAD_0000800001-mRNA-1"/>
    </source>
</evidence>
<keyword evidence="4" id="KW-0458">Lysosome</keyword>
<dbReference type="EMBL" id="UZAM01010868">
    <property type="protein sequence ID" value="VDP13997.1"/>
    <property type="molecule type" value="Genomic_DNA"/>
</dbReference>
<accession>A0A183IVR2</accession>
<sequence>MISIFIEHMLMQYFQHNAVEARSQFLLTGCENVSEGLHILANDPSLGLYRLQEHVRKTTPALIERKTDQTKPQLALHDWKFNRVKMPIKKVSNARTQKETVTANDRLKQFGNMWN</sequence>
<gene>
    <name evidence="5" type="ORF">SBAD_LOCUS7709</name>
</gene>
<evidence type="ECO:0000256" key="2">
    <source>
        <dbReference type="ARBA" id="ARBA00010463"/>
    </source>
</evidence>
<dbReference type="WBParaSite" id="SBAD_0000800001-mRNA-1">
    <property type="protein sequence ID" value="SBAD_0000800001-mRNA-1"/>
    <property type="gene ID" value="SBAD_0000800001"/>
</dbReference>
<reference evidence="7" key="1">
    <citation type="submission" date="2016-06" db="UniProtKB">
        <authorList>
            <consortium name="WormBaseParasite"/>
        </authorList>
    </citation>
    <scope>IDENTIFICATION</scope>
</reference>
<keyword evidence="6" id="KW-1185">Reference proteome</keyword>
<dbReference type="GO" id="GO:0005765">
    <property type="term" value="C:lysosomal membrane"/>
    <property type="evidence" value="ECO:0007669"/>
    <property type="project" value="UniProtKB-SubCell"/>
</dbReference>
<dbReference type="InterPro" id="IPR019320">
    <property type="entry name" value="BORCS8"/>
</dbReference>
<dbReference type="GO" id="GO:0099078">
    <property type="term" value="C:BORC complex"/>
    <property type="evidence" value="ECO:0007669"/>
    <property type="project" value="TreeGrafter"/>
</dbReference>
<comment type="subcellular location">
    <subcellularLocation>
        <location evidence="1">Lysosome membrane</location>
    </subcellularLocation>
</comment>
<dbReference type="AlphaFoldDB" id="A0A183IVR2"/>
<dbReference type="Proteomes" id="UP000270296">
    <property type="component" value="Unassembled WGS sequence"/>
</dbReference>
<evidence type="ECO:0000256" key="3">
    <source>
        <dbReference type="ARBA" id="ARBA00023136"/>
    </source>
</evidence>
<dbReference type="PANTHER" id="PTHR21146:SF0">
    <property type="entry name" value="BLOC-1-RELATED COMPLEX SUBUNIT 8"/>
    <property type="match status" value="1"/>
</dbReference>
<evidence type="ECO:0000313" key="5">
    <source>
        <dbReference type="EMBL" id="VDP13997.1"/>
    </source>
</evidence>
<reference evidence="5 6" key="2">
    <citation type="submission" date="2018-11" db="EMBL/GenBank/DDBJ databases">
        <authorList>
            <consortium name="Pathogen Informatics"/>
        </authorList>
    </citation>
    <scope>NUCLEOTIDE SEQUENCE [LARGE SCALE GENOMIC DNA]</scope>
</reference>
<dbReference type="Pfam" id="PF10167">
    <property type="entry name" value="BORCS8"/>
    <property type="match status" value="1"/>
</dbReference>
<organism evidence="7">
    <name type="scientific">Soboliphyme baturini</name>
    <dbReference type="NCBI Taxonomy" id="241478"/>
    <lineage>
        <taxon>Eukaryota</taxon>
        <taxon>Metazoa</taxon>
        <taxon>Ecdysozoa</taxon>
        <taxon>Nematoda</taxon>
        <taxon>Enoplea</taxon>
        <taxon>Dorylaimia</taxon>
        <taxon>Dioctophymatida</taxon>
        <taxon>Dioctophymatoidea</taxon>
        <taxon>Soboliphymatidae</taxon>
        <taxon>Soboliphyme</taxon>
    </lineage>
</organism>
<dbReference type="PANTHER" id="PTHR21146">
    <property type="entry name" value="MEF2B PROTEIN"/>
    <property type="match status" value="1"/>
</dbReference>
<comment type="similarity">
    <text evidence="2">Belongs to the BORCS8 family.</text>
</comment>
<proteinExistence type="inferred from homology"/>
<evidence type="ECO:0000313" key="6">
    <source>
        <dbReference type="Proteomes" id="UP000270296"/>
    </source>
</evidence>
<evidence type="ECO:0000256" key="1">
    <source>
        <dbReference type="ARBA" id="ARBA00004656"/>
    </source>
</evidence>
<dbReference type="OrthoDB" id="10044187at2759"/>
<name>A0A183IVR2_9BILA</name>
<keyword evidence="3" id="KW-0472">Membrane</keyword>
<protein>
    <submittedName>
        <fullName evidence="5 7">Uncharacterized protein</fullName>
    </submittedName>
</protein>
<evidence type="ECO:0000256" key="4">
    <source>
        <dbReference type="ARBA" id="ARBA00023228"/>
    </source>
</evidence>